<feature type="active site" description="Proton donor" evidence="3">
    <location>
        <position position="178"/>
    </location>
</feature>
<evidence type="ECO:0000256" key="4">
    <source>
        <dbReference type="PIRSR" id="PIRSR610905-2"/>
    </source>
</evidence>
<comment type="similarity">
    <text evidence="2">Belongs to the glycosyl hydrolase 88 family.</text>
</comment>
<dbReference type="Pfam" id="PF07470">
    <property type="entry name" value="Glyco_hydro_88"/>
    <property type="match status" value="1"/>
</dbReference>
<keyword evidence="1 5" id="KW-0378">Hydrolase</keyword>
<feature type="binding site" evidence="4">
    <location>
        <position position="118"/>
    </location>
    <ligand>
        <name>substrate</name>
    </ligand>
</feature>
<dbReference type="Gene3D" id="1.50.10.10">
    <property type="match status" value="1"/>
</dbReference>
<feature type="binding site" evidence="4">
    <location>
        <position position="250"/>
    </location>
    <ligand>
        <name>substrate</name>
    </ligand>
</feature>
<dbReference type="RefSeq" id="WP_055397199.1">
    <property type="nucleotide sequence ID" value="NZ_LCTZ01000002.1"/>
</dbReference>
<dbReference type="GO" id="GO:0000272">
    <property type="term" value="P:polysaccharide catabolic process"/>
    <property type="evidence" value="ECO:0007669"/>
    <property type="project" value="TreeGrafter"/>
</dbReference>
<dbReference type="InterPro" id="IPR008928">
    <property type="entry name" value="6-hairpin_glycosidase_sf"/>
</dbReference>
<dbReference type="STRING" id="346185.AAY42_16510"/>
<dbReference type="Proteomes" id="UP000050827">
    <property type="component" value="Unassembled WGS sequence"/>
</dbReference>
<organism evidence="5 6">
    <name type="scientific">Flagellimonas eckloniae</name>
    <dbReference type="NCBI Taxonomy" id="346185"/>
    <lineage>
        <taxon>Bacteria</taxon>
        <taxon>Pseudomonadati</taxon>
        <taxon>Bacteroidota</taxon>
        <taxon>Flavobacteriia</taxon>
        <taxon>Flavobacteriales</taxon>
        <taxon>Flavobacteriaceae</taxon>
        <taxon>Flagellimonas</taxon>
    </lineage>
</organism>
<dbReference type="InterPro" id="IPR052369">
    <property type="entry name" value="UG_Glycosaminoglycan_Hydrolase"/>
</dbReference>
<dbReference type="PROSITE" id="PS51257">
    <property type="entry name" value="PROKAR_LIPOPROTEIN"/>
    <property type="match status" value="1"/>
</dbReference>
<feature type="binding site" evidence="4">
    <location>
        <position position="238"/>
    </location>
    <ligand>
        <name>substrate</name>
    </ligand>
</feature>
<dbReference type="InterPro" id="IPR010905">
    <property type="entry name" value="Glyco_hydro_88"/>
</dbReference>
<feature type="binding site" evidence="4">
    <location>
        <position position="178"/>
    </location>
    <ligand>
        <name>substrate</name>
    </ligand>
</feature>
<feature type="binding site" evidence="4">
    <location>
        <position position="254"/>
    </location>
    <ligand>
        <name>substrate</name>
    </ligand>
</feature>
<evidence type="ECO:0000256" key="2">
    <source>
        <dbReference type="ARBA" id="ARBA00038358"/>
    </source>
</evidence>
<dbReference type="GO" id="GO:0052757">
    <property type="term" value="F:chondroitin hydrolase activity"/>
    <property type="evidence" value="ECO:0007669"/>
    <property type="project" value="TreeGrafter"/>
</dbReference>
<gene>
    <name evidence="5" type="ORF">AAY42_16510</name>
</gene>
<dbReference type="AlphaFoldDB" id="A0A0N8WGF0"/>
<evidence type="ECO:0000313" key="5">
    <source>
        <dbReference type="EMBL" id="KQC31315.1"/>
    </source>
</evidence>
<evidence type="ECO:0000256" key="1">
    <source>
        <dbReference type="ARBA" id="ARBA00022801"/>
    </source>
</evidence>
<accession>A0A0N8WGF0</accession>
<comment type="caution">
    <text evidence="5">The sequence shown here is derived from an EMBL/GenBank/DDBJ whole genome shotgun (WGS) entry which is preliminary data.</text>
</comment>
<evidence type="ECO:0000313" key="6">
    <source>
        <dbReference type="Proteomes" id="UP000050827"/>
    </source>
</evidence>
<evidence type="ECO:0000256" key="3">
    <source>
        <dbReference type="PIRSR" id="PIRSR610905-1"/>
    </source>
</evidence>
<sequence length="394" mass="45511">MNRVSYFVLTVGFTLFFLSCKTDGKDENVTSSVSIDSLVQTRYQKLLKYPLDSLSFPRSYNPTANEIRKVPSRDWTSGFFPGNLWHLFQLTGNEAFKERAQEWTSFIEKEKLNAGTHDMGFKVFCSFGEGLRIGKNEDYKKIIVESAKTLSTRYNEQVECLRSWDFNQDVWEFPVIVDNMMNLELLFEATKISGDSTYHNIAVSHANTTLKNHFREDSSSYHVVVYDTINGKVKDKVTHQGFNASSAWARGQAWGIYGFTMAYRYTKDAEYLAQAKSSASFYMQHPNMRDDGIPYWDFNDPNIPDAVRDVSAATIVTSAFYELSQYDNDSRYLEYANKVMETLNTEEYILGPEVQAPFILKHSTGNWPRKDEMDKPIVYGDYYYLEALLRKESQ</sequence>
<name>A0A0N8WGF0_9FLAO</name>
<reference evidence="5 6" key="1">
    <citation type="submission" date="2015-04" db="EMBL/GenBank/DDBJ databases">
        <title>Complete genome of flavobacterium.</title>
        <authorList>
            <person name="Kwon Y.M."/>
            <person name="Kim S.-J."/>
        </authorList>
    </citation>
    <scope>NUCLEOTIDE SEQUENCE [LARGE SCALE GENOMIC DNA]</scope>
    <source>
        <strain evidence="5 6">DK169</strain>
    </source>
</reference>
<dbReference type="InterPro" id="IPR012341">
    <property type="entry name" value="6hp_glycosidase-like_sf"/>
</dbReference>
<keyword evidence="6" id="KW-1185">Reference proteome</keyword>
<dbReference type="EMBL" id="LCTZ01000002">
    <property type="protein sequence ID" value="KQC31315.1"/>
    <property type="molecule type" value="Genomic_DNA"/>
</dbReference>
<proteinExistence type="inferred from homology"/>
<dbReference type="PANTHER" id="PTHR36845:SF1">
    <property type="entry name" value="HYDROLASE, PUTATIVE (AFU_ORTHOLOGUE AFUA_7G05090)-RELATED"/>
    <property type="match status" value="1"/>
</dbReference>
<dbReference type="PATRIC" id="fig|1547436.3.peg.3403"/>
<dbReference type="SUPFAM" id="SSF48208">
    <property type="entry name" value="Six-hairpin glycosidases"/>
    <property type="match status" value="1"/>
</dbReference>
<protein>
    <submittedName>
        <fullName evidence="5">Glucuronyl hydrolase</fullName>
    </submittedName>
</protein>
<feature type="active site" description="Nucleophile" evidence="3">
    <location>
        <position position="118"/>
    </location>
</feature>
<dbReference type="OrthoDB" id="428577at2"/>
<dbReference type="PANTHER" id="PTHR36845">
    <property type="entry name" value="HYDROLASE, PUTATIVE (AFU_ORTHOLOGUE AFUA_7G05090)-RELATED"/>
    <property type="match status" value="1"/>
</dbReference>